<dbReference type="Proteomes" id="UP000643610">
    <property type="component" value="Unassembled WGS sequence"/>
</dbReference>
<evidence type="ECO:0000313" key="2">
    <source>
        <dbReference type="EMBL" id="MBC3832099.1"/>
    </source>
</evidence>
<protein>
    <recommendedName>
        <fullName evidence="4">PH domain-containing protein</fullName>
    </recommendedName>
</protein>
<sequence>MRYQSRQWMILLWILLPLSTLAVAAFGLDGATAQKSVLIWKVFGLMMLINLLVLTLFARLSIQLEEDKLRWYFGLFGRPKWELALSQIQRVEICNTKWYEGKGIRFTAEGMLYNAAGDGAVRIYKTDGSKIRLGSSEPEVLYQKINALLNGSGLRAQGTA</sequence>
<keyword evidence="1" id="KW-1133">Transmembrane helix</keyword>
<keyword evidence="1" id="KW-0472">Membrane</keyword>
<dbReference type="EMBL" id="JACOFU010000004">
    <property type="protein sequence ID" value="MBC3832099.1"/>
    <property type="molecule type" value="Genomic_DNA"/>
</dbReference>
<keyword evidence="1" id="KW-0812">Transmembrane</keyword>
<reference evidence="2 3" key="1">
    <citation type="submission" date="2020-08" db="EMBL/GenBank/DDBJ databases">
        <title>Novel species isolated from subtropical streams in China.</title>
        <authorList>
            <person name="Lu H."/>
        </authorList>
    </citation>
    <scope>NUCLEOTIDE SEQUENCE [LARGE SCALE GENOMIC DNA]</scope>
    <source>
        <strain evidence="2 3">KCTC 52442</strain>
    </source>
</reference>
<evidence type="ECO:0000256" key="1">
    <source>
        <dbReference type="SAM" id="Phobius"/>
    </source>
</evidence>
<gene>
    <name evidence="2" type="ORF">H8K33_11305</name>
</gene>
<proteinExistence type="predicted"/>
<evidence type="ECO:0008006" key="4">
    <source>
        <dbReference type="Google" id="ProtNLM"/>
    </source>
</evidence>
<evidence type="ECO:0000313" key="3">
    <source>
        <dbReference type="Proteomes" id="UP000643610"/>
    </source>
</evidence>
<keyword evidence="3" id="KW-1185">Reference proteome</keyword>
<feature type="transmembrane region" description="Helical" evidence="1">
    <location>
        <begin position="43"/>
        <end position="62"/>
    </location>
</feature>
<comment type="caution">
    <text evidence="2">The sequence shown here is derived from an EMBL/GenBank/DDBJ whole genome shotgun (WGS) entry which is preliminary data.</text>
</comment>
<dbReference type="RefSeq" id="WP_186891140.1">
    <property type="nucleotide sequence ID" value="NZ_JACOFU010000004.1"/>
</dbReference>
<name>A0ABR6XRI2_9BURK</name>
<organism evidence="2 3">
    <name type="scientific">Undibacterium amnicola</name>
    <dbReference type="NCBI Taxonomy" id="1834038"/>
    <lineage>
        <taxon>Bacteria</taxon>
        <taxon>Pseudomonadati</taxon>
        <taxon>Pseudomonadota</taxon>
        <taxon>Betaproteobacteria</taxon>
        <taxon>Burkholderiales</taxon>
        <taxon>Oxalobacteraceae</taxon>
        <taxon>Undibacterium</taxon>
    </lineage>
</organism>
<accession>A0ABR6XRI2</accession>